<accession>A0ABY6YH64</accession>
<dbReference type="RefSeq" id="WP_267945418.1">
    <property type="nucleotide sequence ID" value="NZ_CP113264.1"/>
</dbReference>
<reference evidence="1 2" key="1">
    <citation type="journal article" date="2013" name="Int. J. Syst. Evol. Microbiol.">
        <title>Description of Streptomonospora sediminis sp. nov. and Streptomonospora nanhaiensis sp. nov., and reclassification of Nocardiopsis arabia Hozzein &amp; Goodfellow 2008 as Streptomonospora arabica comb. nov. and emended description of the genus Streptomonospora.</title>
        <authorList>
            <person name="Zhang D.F."/>
            <person name="Pan H.Q."/>
            <person name="He J."/>
            <person name="Zhang X.M."/>
            <person name="Zhang Y.G."/>
            <person name="Klenk H.P."/>
            <person name="Hu J.C."/>
            <person name="Li W.J."/>
        </authorList>
    </citation>
    <scope>NUCLEOTIDE SEQUENCE [LARGE SCALE GENOMIC DNA]</scope>
    <source>
        <strain evidence="1 2">12A09</strain>
    </source>
</reference>
<evidence type="ECO:0000313" key="2">
    <source>
        <dbReference type="Proteomes" id="UP001156498"/>
    </source>
</evidence>
<dbReference type="EMBL" id="CP113264">
    <property type="protein sequence ID" value="WAE71615.1"/>
    <property type="molecule type" value="Genomic_DNA"/>
</dbReference>
<evidence type="ECO:0008006" key="3">
    <source>
        <dbReference type="Google" id="ProtNLM"/>
    </source>
</evidence>
<proteinExistence type="predicted"/>
<dbReference type="InterPro" id="IPR029058">
    <property type="entry name" value="AB_hydrolase_fold"/>
</dbReference>
<evidence type="ECO:0000313" key="1">
    <source>
        <dbReference type="EMBL" id="WAE71615.1"/>
    </source>
</evidence>
<organism evidence="1 2">
    <name type="scientific">Streptomonospora nanhaiensis</name>
    <dbReference type="NCBI Taxonomy" id="1323731"/>
    <lineage>
        <taxon>Bacteria</taxon>
        <taxon>Bacillati</taxon>
        <taxon>Actinomycetota</taxon>
        <taxon>Actinomycetes</taxon>
        <taxon>Streptosporangiales</taxon>
        <taxon>Nocardiopsidaceae</taxon>
        <taxon>Streptomonospora</taxon>
    </lineage>
</organism>
<dbReference type="SUPFAM" id="SSF53474">
    <property type="entry name" value="alpha/beta-Hydrolases"/>
    <property type="match status" value="1"/>
</dbReference>
<gene>
    <name evidence="1" type="ORF">OUQ99_20565</name>
</gene>
<dbReference type="Proteomes" id="UP001156498">
    <property type="component" value="Chromosome"/>
</dbReference>
<dbReference type="Gene3D" id="3.40.50.1820">
    <property type="entry name" value="alpha/beta hydrolase"/>
    <property type="match status" value="1"/>
</dbReference>
<keyword evidence="2" id="KW-1185">Reference proteome</keyword>
<name>A0ABY6YH64_9ACTN</name>
<protein>
    <recommendedName>
        <fullName evidence="3">Peptidase S33 tripeptidyl aminopeptidase-like C-terminal domain-containing protein</fullName>
    </recommendedName>
</protein>
<sequence>MQNVSIWSEGFGADVEPVDALHRVRAPTLVVEGTHEPVKPGHGAVIAGRVPGARLMRVAGMGHTLPSQIHQELAEAILAHTAE</sequence>